<dbReference type="AlphaFoldDB" id="A0A3E3I816"/>
<dbReference type="EMBL" id="QVLV01000004">
    <property type="protein sequence ID" value="RGE62536.1"/>
    <property type="molecule type" value="Genomic_DNA"/>
</dbReference>
<dbReference type="SUPFAM" id="SSF55874">
    <property type="entry name" value="ATPase domain of HSP90 chaperone/DNA topoisomerase II/histidine kinase"/>
    <property type="match status" value="1"/>
</dbReference>
<feature type="transmembrane region" description="Helical" evidence="11">
    <location>
        <begin position="530"/>
        <end position="553"/>
    </location>
</feature>
<feature type="domain" description="Histidine kinase" evidence="12">
    <location>
        <begin position="580"/>
        <end position="801"/>
    </location>
</feature>
<protein>
    <recommendedName>
        <fullName evidence="9">Circadian input-output histidine kinase CikA</fullName>
        <ecNumber evidence="3">2.7.13.3</ecNumber>
    </recommendedName>
    <alternativeName>
        <fullName evidence="4">Stage 0 sporulation protein A homolog</fullName>
    </alternativeName>
</protein>
<keyword evidence="11" id="KW-1133">Transmembrane helix</keyword>
<dbReference type="Pfam" id="PF02518">
    <property type="entry name" value="HATPase_c"/>
    <property type="match status" value="1"/>
</dbReference>
<evidence type="ECO:0000256" key="10">
    <source>
        <dbReference type="PROSITE-ProRule" id="PRU00169"/>
    </source>
</evidence>
<organism evidence="14 15">
    <name type="scientific">Eisenbergiella massiliensis</name>
    <dbReference type="NCBI Taxonomy" id="1720294"/>
    <lineage>
        <taxon>Bacteria</taxon>
        <taxon>Bacillati</taxon>
        <taxon>Bacillota</taxon>
        <taxon>Clostridia</taxon>
        <taxon>Lachnospirales</taxon>
        <taxon>Lachnospiraceae</taxon>
        <taxon>Eisenbergiella</taxon>
    </lineage>
</organism>
<dbReference type="PANTHER" id="PTHR45339:SF1">
    <property type="entry name" value="HYBRID SIGNAL TRANSDUCTION HISTIDINE KINASE J"/>
    <property type="match status" value="1"/>
</dbReference>
<dbReference type="RefSeq" id="WP_117544251.1">
    <property type="nucleotide sequence ID" value="NZ_JBKUNB010000045.1"/>
</dbReference>
<dbReference type="SUPFAM" id="SSF52172">
    <property type="entry name" value="CheY-like"/>
    <property type="match status" value="1"/>
</dbReference>
<gene>
    <name evidence="14" type="ORF">DXC51_08045</name>
</gene>
<keyword evidence="5 10" id="KW-0597">Phosphoprotein</keyword>
<feature type="modified residue" description="4-aspartylphosphate" evidence="10">
    <location>
        <position position="874"/>
    </location>
</feature>
<dbReference type="InterPro" id="IPR005467">
    <property type="entry name" value="His_kinase_dom"/>
</dbReference>
<sequence>MGHTTELGKRGKRKGINQIYGKKKQYRKILLLFAVLLASFAPFMLYCPEVNAQEEEPRVLKVAFPYTSGINEVYDDGTYGGCVYDWLIEIAKYTGWQYEFMTEENASEQLNKMANCEYDLMGGMFYREEFKDLYNYPSYIMGSNYSLLIYHREDTDIKGYDYNTLNGKRIGVLKRAVQKIERLQEFLTFNNISCELVYYEDTTEYGNCLESGKVDLMLGADVYMQEDYNVAAMIPAEPYYIVTAKDEPELCSELSWAIEQIYAADPNFANELYSKYFPDRYLNSISFTDEERAFIQQSAPLKVAVIRDRYPLYYEQDGAAMGIIPETLELITERCGLEFEYVYAENNQEIINLVREGKADLAGGFMDNDLTAASLGLARTASYASLDSLILRSKQSAGKGEGQVMAVPEGRVMKPDKPSDTIRYFDDYQECLNAVNNGVEADYTRMPASFVGQFYARNYYANINLVTDTNLREEVTIALPLPVNVPLYSILNKSINNFSEEESYRILSDNTLVPQQSAVTLESFYYSNPVLAISLSVGAIILISGIIILVVFYSMRAKVMQVRLEKAEEMSRAKSDFLSRMSHEIRTPMNAIIGLTNLTRISGEATPKIEENLSKIDSSAKFLLSLLNDVLDMSKIESEKMKIETAPFNLRQMTEELKSMFSAQETDRKLRLEMNCSLQEDCYTGDKMRIQQVLTNLLSNACKFTDPGGTVVLSVEERSSVSGKAEIYFSVKDNGIGIRREDITRIFASFEQLENSNQRGPGTGLGLSISSKMVELMGGRLQVESTYGAGSEFYFSLVLPVYQGELQAPHVQEGDIRLEGLHVLLAEDNDLNAEIAEELLALKKIIVDRASDGREAVSMFAESPEGLYDVILMDVNMPVLDGLAATREIRSMNRRDAASVPILAMTANTFQDDRSKAQQCGMTGFLPKPFDVEQLYRALKEAAGK</sequence>
<evidence type="ECO:0000256" key="9">
    <source>
        <dbReference type="ARBA" id="ARBA00074306"/>
    </source>
</evidence>
<evidence type="ECO:0000256" key="1">
    <source>
        <dbReference type="ARBA" id="ARBA00000085"/>
    </source>
</evidence>
<dbReference type="SUPFAM" id="SSF53850">
    <property type="entry name" value="Periplasmic binding protein-like II"/>
    <property type="match status" value="2"/>
</dbReference>
<dbReference type="SUPFAM" id="SSF47384">
    <property type="entry name" value="Homodimeric domain of signal transducing histidine kinase"/>
    <property type="match status" value="1"/>
</dbReference>
<evidence type="ECO:0000256" key="3">
    <source>
        <dbReference type="ARBA" id="ARBA00012438"/>
    </source>
</evidence>
<keyword evidence="7" id="KW-0902">Two-component regulatory system</keyword>
<dbReference type="InterPro" id="IPR003594">
    <property type="entry name" value="HATPase_dom"/>
</dbReference>
<comment type="function">
    <text evidence="8">May play the central regulatory role in sporulation. It may be an element of the effector pathway responsible for the activation of sporulation genes in response to nutritional stress. Spo0A may act in concert with spo0H (a sigma factor) to control the expression of some genes that are critical to the sporulation process.</text>
</comment>
<dbReference type="FunFam" id="3.30.565.10:FF:000010">
    <property type="entry name" value="Sensor histidine kinase RcsC"/>
    <property type="match status" value="1"/>
</dbReference>
<proteinExistence type="inferred from homology"/>
<keyword evidence="11" id="KW-0812">Transmembrane</keyword>
<name>A0A3E3I816_9FIRM</name>
<dbReference type="SMART" id="SM00387">
    <property type="entry name" value="HATPase_c"/>
    <property type="match status" value="1"/>
</dbReference>
<evidence type="ECO:0000256" key="4">
    <source>
        <dbReference type="ARBA" id="ARBA00018672"/>
    </source>
</evidence>
<dbReference type="InterPro" id="IPR001638">
    <property type="entry name" value="Solute-binding_3/MltF_N"/>
</dbReference>
<comment type="similarity">
    <text evidence="2">In the N-terminal section; belongs to the phytochrome family.</text>
</comment>
<feature type="domain" description="Response regulatory" evidence="13">
    <location>
        <begin position="822"/>
        <end position="943"/>
    </location>
</feature>
<dbReference type="InterPro" id="IPR036890">
    <property type="entry name" value="HATPase_C_sf"/>
</dbReference>
<dbReference type="Pfam" id="PF00512">
    <property type="entry name" value="HisKA"/>
    <property type="match status" value="1"/>
</dbReference>
<dbReference type="SMART" id="SM00448">
    <property type="entry name" value="REC"/>
    <property type="match status" value="1"/>
</dbReference>
<keyword evidence="6" id="KW-0418">Kinase</keyword>
<dbReference type="SMART" id="SM00388">
    <property type="entry name" value="HisKA"/>
    <property type="match status" value="1"/>
</dbReference>
<accession>A0A3E3I816</accession>
<dbReference type="GeneID" id="97986829"/>
<comment type="caution">
    <text evidence="14">The sequence shown here is derived from an EMBL/GenBank/DDBJ whole genome shotgun (WGS) entry which is preliminary data.</text>
</comment>
<dbReference type="Gene3D" id="3.40.50.2300">
    <property type="match status" value="1"/>
</dbReference>
<evidence type="ECO:0000313" key="14">
    <source>
        <dbReference type="EMBL" id="RGE62536.1"/>
    </source>
</evidence>
<dbReference type="Gene3D" id="3.40.190.10">
    <property type="entry name" value="Periplasmic binding protein-like II"/>
    <property type="match status" value="4"/>
</dbReference>
<dbReference type="InterPro" id="IPR004358">
    <property type="entry name" value="Sig_transdc_His_kin-like_C"/>
</dbReference>
<dbReference type="Gene3D" id="3.30.565.10">
    <property type="entry name" value="Histidine kinase-like ATPase, C-terminal domain"/>
    <property type="match status" value="1"/>
</dbReference>
<evidence type="ECO:0000259" key="12">
    <source>
        <dbReference type="PROSITE" id="PS50109"/>
    </source>
</evidence>
<dbReference type="CDD" id="cd00082">
    <property type="entry name" value="HisKA"/>
    <property type="match status" value="1"/>
</dbReference>
<dbReference type="CDD" id="cd17546">
    <property type="entry name" value="REC_hyHK_CKI1_RcsC-like"/>
    <property type="match status" value="1"/>
</dbReference>
<dbReference type="CDD" id="cd16922">
    <property type="entry name" value="HATPase_EvgS-ArcB-TorS-like"/>
    <property type="match status" value="1"/>
</dbReference>
<dbReference type="SMART" id="SM00062">
    <property type="entry name" value="PBPb"/>
    <property type="match status" value="1"/>
</dbReference>
<dbReference type="Gene3D" id="1.10.287.130">
    <property type="match status" value="1"/>
</dbReference>
<dbReference type="Pfam" id="PF00072">
    <property type="entry name" value="Response_reg"/>
    <property type="match status" value="1"/>
</dbReference>
<dbReference type="Proteomes" id="UP000260812">
    <property type="component" value="Unassembled WGS sequence"/>
</dbReference>
<dbReference type="EC" id="2.7.13.3" evidence="3"/>
<evidence type="ECO:0000313" key="15">
    <source>
        <dbReference type="Proteomes" id="UP000260812"/>
    </source>
</evidence>
<reference evidence="14" key="1">
    <citation type="submission" date="2018-08" db="EMBL/GenBank/DDBJ databases">
        <title>A genome reference for cultivated species of the human gut microbiota.</title>
        <authorList>
            <person name="Zou Y."/>
            <person name="Xue W."/>
            <person name="Luo G."/>
        </authorList>
    </citation>
    <scope>NUCLEOTIDE SEQUENCE [LARGE SCALE GENOMIC DNA]</scope>
    <source>
        <strain evidence="14">TF05-5AC</strain>
    </source>
</reference>
<evidence type="ECO:0000256" key="5">
    <source>
        <dbReference type="ARBA" id="ARBA00022553"/>
    </source>
</evidence>
<dbReference type="Pfam" id="PF00497">
    <property type="entry name" value="SBP_bac_3"/>
    <property type="match status" value="1"/>
</dbReference>
<dbReference type="GO" id="GO:0000155">
    <property type="term" value="F:phosphorelay sensor kinase activity"/>
    <property type="evidence" value="ECO:0007669"/>
    <property type="project" value="InterPro"/>
</dbReference>
<keyword evidence="6" id="KW-0808">Transferase</keyword>
<evidence type="ECO:0000256" key="7">
    <source>
        <dbReference type="ARBA" id="ARBA00023012"/>
    </source>
</evidence>
<evidence type="ECO:0000256" key="6">
    <source>
        <dbReference type="ARBA" id="ARBA00022777"/>
    </source>
</evidence>
<dbReference type="InterPro" id="IPR001789">
    <property type="entry name" value="Sig_transdc_resp-reg_receiver"/>
</dbReference>
<dbReference type="PROSITE" id="PS50110">
    <property type="entry name" value="RESPONSE_REGULATORY"/>
    <property type="match status" value="1"/>
</dbReference>
<keyword evidence="15" id="KW-1185">Reference proteome</keyword>
<evidence type="ECO:0000256" key="11">
    <source>
        <dbReference type="SAM" id="Phobius"/>
    </source>
</evidence>
<keyword evidence="11" id="KW-0472">Membrane</keyword>
<evidence type="ECO:0000256" key="8">
    <source>
        <dbReference type="ARBA" id="ARBA00024867"/>
    </source>
</evidence>
<dbReference type="InterPro" id="IPR036097">
    <property type="entry name" value="HisK_dim/P_sf"/>
</dbReference>
<dbReference type="InterPro" id="IPR011006">
    <property type="entry name" value="CheY-like_superfamily"/>
</dbReference>
<dbReference type="PANTHER" id="PTHR45339">
    <property type="entry name" value="HYBRID SIGNAL TRANSDUCTION HISTIDINE KINASE J"/>
    <property type="match status" value="1"/>
</dbReference>
<comment type="catalytic activity">
    <reaction evidence="1">
        <text>ATP + protein L-histidine = ADP + protein N-phospho-L-histidine.</text>
        <dbReference type="EC" id="2.7.13.3"/>
    </reaction>
</comment>
<dbReference type="PROSITE" id="PS50109">
    <property type="entry name" value="HIS_KIN"/>
    <property type="match status" value="1"/>
</dbReference>
<dbReference type="InterPro" id="IPR003661">
    <property type="entry name" value="HisK_dim/P_dom"/>
</dbReference>
<evidence type="ECO:0000256" key="2">
    <source>
        <dbReference type="ARBA" id="ARBA00006402"/>
    </source>
</evidence>
<dbReference type="PRINTS" id="PR00344">
    <property type="entry name" value="BCTRLSENSOR"/>
</dbReference>
<evidence type="ECO:0000259" key="13">
    <source>
        <dbReference type="PROSITE" id="PS50110"/>
    </source>
</evidence>